<reference evidence="10 11" key="1">
    <citation type="submission" date="2020-05" db="EMBL/GenBank/DDBJ databases">
        <title>Draft genome sequence of Desulfovibrio sp. strain HN2T.</title>
        <authorList>
            <person name="Ueno A."/>
            <person name="Tamazawa S."/>
            <person name="Tamamura S."/>
            <person name="Murakami T."/>
            <person name="Kiyama T."/>
            <person name="Inomata H."/>
            <person name="Amano Y."/>
            <person name="Miyakawa K."/>
            <person name="Tamaki H."/>
            <person name="Naganuma T."/>
            <person name="Kaneko K."/>
        </authorList>
    </citation>
    <scope>NUCLEOTIDE SEQUENCE [LARGE SCALE GENOMIC DNA]</scope>
    <source>
        <strain evidence="10 11">HN2</strain>
    </source>
</reference>
<dbReference type="SUPFAM" id="SSF50341">
    <property type="entry name" value="CheW-like"/>
    <property type="match status" value="1"/>
</dbReference>
<keyword evidence="4" id="KW-0808">Transferase</keyword>
<dbReference type="SMART" id="SM00387">
    <property type="entry name" value="HATPase_c"/>
    <property type="match status" value="1"/>
</dbReference>
<evidence type="ECO:0000256" key="5">
    <source>
        <dbReference type="ARBA" id="ARBA00022777"/>
    </source>
</evidence>
<dbReference type="PROSITE" id="PS50109">
    <property type="entry name" value="HIS_KIN"/>
    <property type="match status" value="1"/>
</dbReference>
<gene>
    <name evidence="10" type="ORF">DSM101010T_09880</name>
</gene>
<evidence type="ECO:0000256" key="3">
    <source>
        <dbReference type="ARBA" id="ARBA00022553"/>
    </source>
</evidence>
<dbReference type="PROSITE" id="PS50851">
    <property type="entry name" value="CHEW"/>
    <property type="match status" value="1"/>
</dbReference>
<dbReference type="Proteomes" id="UP000503840">
    <property type="component" value="Unassembled WGS sequence"/>
</dbReference>
<evidence type="ECO:0000256" key="6">
    <source>
        <dbReference type="ARBA" id="ARBA00035100"/>
    </source>
</evidence>
<dbReference type="EMBL" id="BLVO01000012">
    <property type="protein sequence ID" value="GFM32623.1"/>
    <property type="molecule type" value="Genomic_DNA"/>
</dbReference>
<protein>
    <recommendedName>
        <fullName evidence="2">histidine kinase</fullName>
        <ecNumber evidence="2">2.7.13.3</ecNumber>
    </recommendedName>
</protein>
<sequence length="580" mass="62290">MKDVIQASIEQMEAAVVALEEPASGPENVSNVLSMLGLSHLKLPSAQLITLFDMLKDGIQPVTPELVTSLLGICEAHKRLLYALGGFVSKRAEEIEAKAAALAAAGPAVVVVPECVGEDPCESVDEADSPADSFADAERDESAAGADDAAAAQAQAAEAPGKAQDGSNGNAPARGKREGIFSVRVNTEKLDNLIDWVGKLMVSYAVISQNKNLDSATISGLREMDLVIDRIKSEVDHIRLVPLKQIFIPLHRLVTSTAQKVNKKIEMVVEGDDLELDKMIVENLNEPLVHMLRNAVDHGVEPPEERTGIGKPATGVIRLHAYRKGDHAYISIRDDGRGLNPERIRNKAREKGLLEEGKTYTNEELYQFIMASGFSTAETVTDISGRGVGMDAVLNAVKEQLNGEVRVDSELGKGTTFLISIPLARSVNEGIVDALITRVGTEIFIIPSRDVLEVFAAKKSDTVELPDGSRAVSVRGETFPIIPLADYFGLIARPNADGYLHTIVVRVGDASAALLIDEVITQQQAVVTGFTIPLQSIYQIPILGFGMLGETDALVVDVENLIDRLKASDGGLSSKVRRVS</sequence>
<dbReference type="InterPro" id="IPR036097">
    <property type="entry name" value="HisK_dim/P_sf"/>
</dbReference>
<evidence type="ECO:0000313" key="11">
    <source>
        <dbReference type="Proteomes" id="UP000503840"/>
    </source>
</evidence>
<dbReference type="AlphaFoldDB" id="A0A7J0BFW6"/>
<dbReference type="PANTHER" id="PTHR43395">
    <property type="entry name" value="SENSOR HISTIDINE KINASE CHEA"/>
    <property type="match status" value="1"/>
</dbReference>
<dbReference type="SMART" id="SM00260">
    <property type="entry name" value="CheW"/>
    <property type="match status" value="1"/>
</dbReference>
<comment type="catalytic activity">
    <reaction evidence="1">
        <text>ATP + protein L-histidine = ADP + protein N-phospho-L-histidine.</text>
        <dbReference type="EC" id="2.7.13.3"/>
    </reaction>
</comment>
<dbReference type="GO" id="GO:0006935">
    <property type="term" value="P:chemotaxis"/>
    <property type="evidence" value="ECO:0007669"/>
    <property type="project" value="InterPro"/>
</dbReference>
<dbReference type="Pfam" id="PF02518">
    <property type="entry name" value="HATPase_c"/>
    <property type="match status" value="1"/>
</dbReference>
<evidence type="ECO:0000256" key="2">
    <source>
        <dbReference type="ARBA" id="ARBA00012438"/>
    </source>
</evidence>
<organism evidence="10 11">
    <name type="scientific">Desulfovibrio subterraneus</name>
    <dbReference type="NCBI Taxonomy" id="2718620"/>
    <lineage>
        <taxon>Bacteria</taxon>
        <taxon>Pseudomonadati</taxon>
        <taxon>Thermodesulfobacteriota</taxon>
        <taxon>Desulfovibrionia</taxon>
        <taxon>Desulfovibrionales</taxon>
        <taxon>Desulfovibrionaceae</taxon>
        <taxon>Desulfovibrio</taxon>
    </lineage>
</organism>
<dbReference type="FunFam" id="3.30.565.10:FF:000016">
    <property type="entry name" value="Chemotaxis protein CheA, putative"/>
    <property type="match status" value="1"/>
</dbReference>
<dbReference type="PANTHER" id="PTHR43395:SF10">
    <property type="entry name" value="CHEMOTAXIS PROTEIN CHEA"/>
    <property type="match status" value="1"/>
</dbReference>
<dbReference type="InterPro" id="IPR005467">
    <property type="entry name" value="His_kinase_dom"/>
</dbReference>
<dbReference type="InterPro" id="IPR003594">
    <property type="entry name" value="HATPase_dom"/>
</dbReference>
<dbReference type="InterPro" id="IPR036061">
    <property type="entry name" value="CheW-like_dom_sf"/>
</dbReference>
<evidence type="ECO:0000313" key="10">
    <source>
        <dbReference type="EMBL" id="GFM32623.1"/>
    </source>
</evidence>
<keyword evidence="11" id="KW-1185">Reference proteome</keyword>
<proteinExistence type="predicted"/>
<comment type="caution">
    <text evidence="10">The sequence shown here is derived from an EMBL/GenBank/DDBJ whole genome shotgun (WGS) entry which is preliminary data.</text>
</comment>
<dbReference type="RefSeq" id="WP_174404316.1">
    <property type="nucleotide sequence ID" value="NZ_BLVO01000012.1"/>
</dbReference>
<dbReference type="Pfam" id="PF01584">
    <property type="entry name" value="CheW"/>
    <property type="match status" value="1"/>
</dbReference>
<dbReference type="InterPro" id="IPR036890">
    <property type="entry name" value="HATPase_C_sf"/>
</dbReference>
<dbReference type="PRINTS" id="PR00344">
    <property type="entry name" value="BCTRLSENSOR"/>
</dbReference>
<evidence type="ECO:0000259" key="8">
    <source>
        <dbReference type="PROSITE" id="PS50109"/>
    </source>
</evidence>
<accession>A0A7J0BFW6</accession>
<dbReference type="GO" id="GO:0000155">
    <property type="term" value="F:phosphorelay sensor kinase activity"/>
    <property type="evidence" value="ECO:0007669"/>
    <property type="project" value="InterPro"/>
</dbReference>
<evidence type="ECO:0000256" key="7">
    <source>
        <dbReference type="SAM" id="MobiDB-lite"/>
    </source>
</evidence>
<feature type="domain" description="Histidine kinase" evidence="8">
    <location>
        <begin position="222"/>
        <end position="425"/>
    </location>
</feature>
<evidence type="ECO:0000256" key="4">
    <source>
        <dbReference type="ARBA" id="ARBA00022679"/>
    </source>
</evidence>
<name>A0A7J0BFW6_9BACT</name>
<feature type="region of interest" description="Disordered" evidence="7">
    <location>
        <begin position="121"/>
        <end position="175"/>
    </location>
</feature>
<evidence type="ECO:0000256" key="1">
    <source>
        <dbReference type="ARBA" id="ARBA00000085"/>
    </source>
</evidence>
<feature type="compositionally biased region" description="Low complexity" evidence="7">
    <location>
        <begin position="143"/>
        <end position="165"/>
    </location>
</feature>
<dbReference type="InterPro" id="IPR002545">
    <property type="entry name" value="CheW-lke_dom"/>
</dbReference>
<dbReference type="Gene3D" id="3.30.565.10">
    <property type="entry name" value="Histidine kinase-like ATPase, C-terminal domain"/>
    <property type="match status" value="1"/>
</dbReference>
<dbReference type="InterPro" id="IPR004358">
    <property type="entry name" value="Sig_transdc_His_kin-like_C"/>
</dbReference>
<dbReference type="SUPFAM" id="SSF55874">
    <property type="entry name" value="ATPase domain of HSP90 chaperone/DNA topoisomerase II/histidine kinase"/>
    <property type="match status" value="1"/>
</dbReference>
<dbReference type="InterPro" id="IPR051315">
    <property type="entry name" value="Bact_Chemotaxis_CheA"/>
</dbReference>
<dbReference type="SUPFAM" id="SSF47384">
    <property type="entry name" value="Homodimeric domain of signal transducing histidine kinase"/>
    <property type="match status" value="1"/>
</dbReference>
<dbReference type="EC" id="2.7.13.3" evidence="2"/>
<feature type="domain" description="CheW-like" evidence="9">
    <location>
        <begin position="431"/>
        <end position="567"/>
    </location>
</feature>
<keyword evidence="5" id="KW-0418">Kinase</keyword>
<keyword evidence="3" id="KW-0597">Phosphoprotein</keyword>
<comment type="function">
    <text evidence="6">Involved in the transmission of sensory signals from the chemoreceptors to the flagellar motors. CheA is autophosphorylated; it can transfer its phosphate group to either CheB or CheY.</text>
</comment>
<evidence type="ECO:0000259" key="9">
    <source>
        <dbReference type="PROSITE" id="PS50851"/>
    </source>
</evidence>